<reference evidence="2" key="2">
    <citation type="journal article" date="2024" name="Antonie Van Leeuwenhoek">
        <title>Roseihalotalea indica gen. nov., sp. nov., a halophilic Bacteroidetes from mesopelagic Southwest Indian Ocean with higher carbohydrate metabolic potential.</title>
        <authorList>
            <person name="Chen B."/>
            <person name="Zhang M."/>
            <person name="Lin D."/>
            <person name="Ye J."/>
            <person name="Tang K."/>
        </authorList>
    </citation>
    <scope>NUCLEOTIDE SEQUENCE</scope>
    <source>
        <strain evidence="2">TK19036</strain>
    </source>
</reference>
<keyword evidence="2" id="KW-0449">Lipoprotein</keyword>
<dbReference type="Gene3D" id="1.25.40.390">
    <property type="match status" value="1"/>
</dbReference>
<proteinExistence type="predicted"/>
<feature type="chain" id="PRO_5041340853" evidence="1">
    <location>
        <begin position="20"/>
        <end position="540"/>
    </location>
</feature>
<evidence type="ECO:0000313" key="2">
    <source>
        <dbReference type="EMBL" id="WKN39952.1"/>
    </source>
</evidence>
<dbReference type="InterPro" id="IPR041662">
    <property type="entry name" value="SusD-like_2"/>
</dbReference>
<evidence type="ECO:0000256" key="1">
    <source>
        <dbReference type="SAM" id="SignalP"/>
    </source>
</evidence>
<feature type="signal peptide" evidence="1">
    <location>
        <begin position="1"/>
        <end position="19"/>
    </location>
</feature>
<keyword evidence="1" id="KW-0732">Signal</keyword>
<dbReference type="EMBL" id="CP120682">
    <property type="protein sequence ID" value="WKN39952.1"/>
    <property type="molecule type" value="Genomic_DNA"/>
</dbReference>
<accession>A0AA49Q066</accession>
<sequence length="540" mass="61195">MNIKIKLLSAILTMLLVSACDEGFDEMNVHPKNPTDVSSGDLFNQLISTSRFGGDEQLYLNNSVLMPWTQLGTNYAINNVQVDRKLIEAQGVDNVWDNYYRDFLANARDLERKLDEYVGDAERNRNRKAMLYVLRAYRTLRLTDLFGDIPYSQAAMGLSDTYRPVFDSQESIYAACLEDLKWAADNITMDAETPNGESYFNYGVSETLFNNDLLMWQKFANALRLRYAMRMSAVNESGAQAIISEVLDGGLPLPETLEEEIGYKQDEIEGLQIGSRYWSWQYEPSLRMSTTVMSQMADDFSPDGSTVFDPRFFVYFETNADGEYVPAPPSPAAGQSLSIGGVIYESQRRTEPEDASRKDDVSGFNYYMLQDETSVPEIHVSLAEVLFLKAEAYARGYASGDAKAAYEAGIRASVEKWYNYAQSVDLWVNPPEMPAEEEIAAMLMHPKIAYNPANGLQQIAVQRWIDLIFNAQEAYHLLRRTGLIPLEEMQSTETGQMIEVGNRIHYPQSESEFNTINYQDQTARMNGGDVMSAKIWWDVN</sequence>
<gene>
    <name evidence="2" type="ORF">K4G66_14760</name>
</gene>
<dbReference type="AlphaFoldDB" id="A0AA49Q066"/>
<reference evidence="2" key="1">
    <citation type="journal article" date="2023" name="Comput. Struct. Biotechnol. J.">
        <title>Discovery of a novel marine Bacteroidetes with a rich repertoire of carbohydrate-active enzymes.</title>
        <authorList>
            <person name="Chen B."/>
            <person name="Liu G."/>
            <person name="Chen Q."/>
            <person name="Wang H."/>
            <person name="Liu L."/>
            <person name="Tang K."/>
        </authorList>
    </citation>
    <scope>NUCLEOTIDE SEQUENCE</scope>
    <source>
        <strain evidence="2">TK19036</strain>
    </source>
</reference>
<dbReference type="SUPFAM" id="SSF48452">
    <property type="entry name" value="TPR-like"/>
    <property type="match status" value="1"/>
</dbReference>
<dbReference type="InterPro" id="IPR011990">
    <property type="entry name" value="TPR-like_helical_dom_sf"/>
</dbReference>
<dbReference type="Pfam" id="PF12771">
    <property type="entry name" value="SusD-like_2"/>
    <property type="match status" value="1"/>
</dbReference>
<dbReference type="PROSITE" id="PS51257">
    <property type="entry name" value="PROKAR_LIPOPROTEIN"/>
    <property type="match status" value="1"/>
</dbReference>
<name>A0AA49Q066_9BACT</name>
<organism evidence="2">
    <name type="scientific">Roseihalotalea indica</name>
    <dbReference type="NCBI Taxonomy" id="2867963"/>
    <lineage>
        <taxon>Bacteria</taxon>
        <taxon>Pseudomonadati</taxon>
        <taxon>Bacteroidota</taxon>
        <taxon>Cytophagia</taxon>
        <taxon>Cytophagales</taxon>
        <taxon>Catalimonadaceae</taxon>
        <taxon>Roseihalotalea</taxon>
    </lineage>
</organism>
<protein>
    <submittedName>
        <fullName evidence="2">SusD/RagB family nutrient-binding outer membrane lipoprotein</fullName>
    </submittedName>
</protein>